<name>A0A382FKA3_9ZZZZ</name>
<sequence>MKLSRIKQENYVDWKTFYWTYQYILAEQYYLPRLKLWGVEIEKKKILDIGCGDGGFTSAFGKAGGFCTGVEIREFNWKPSDNVNYIVQDIYKDTSIEKIGDDYDLILLRDVIEHIPISQKKQFLRSIIKFGNQKTNILITFPPFYSPFGLHQQTLLKSSLRKLPYLSLLSDTLLFPLLNLFKEDKKAITNLLEIRDSRMTIYAFDQLINEIGLTISKEEYFLIRPSHEIRYGWKMKKFNKKPLKGLRELITLGTCYLLTNAKNKL</sequence>
<accession>A0A382FKA3</accession>
<reference evidence="1" key="1">
    <citation type="submission" date="2018-05" db="EMBL/GenBank/DDBJ databases">
        <authorList>
            <person name="Lanie J.A."/>
            <person name="Ng W.-L."/>
            <person name="Kazmierczak K.M."/>
            <person name="Andrzejewski T.M."/>
            <person name="Davidsen T.M."/>
            <person name="Wayne K.J."/>
            <person name="Tettelin H."/>
            <person name="Glass J.I."/>
            <person name="Rusch D."/>
            <person name="Podicherti R."/>
            <person name="Tsui H.-C.T."/>
            <person name="Winkler M.E."/>
        </authorList>
    </citation>
    <scope>NUCLEOTIDE SEQUENCE</scope>
</reference>
<dbReference type="Gene3D" id="3.40.50.150">
    <property type="entry name" value="Vaccinia Virus protein VP39"/>
    <property type="match status" value="1"/>
</dbReference>
<protein>
    <recommendedName>
        <fullName evidence="2">Methyltransferase domain-containing protein</fullName>
    </recommendedName>
</protein>
<evidence type="ECO:0000313" key="1">
    <source>
        <dbReference type="EMBL" id="SVB62547.1"/>
    </source>
</evidence>
<dbReference type="EMBL" id="UINC01050046">
    <property type="protein sequence ID" value="SVB62547.1"/>
    <property type="molecule type" value="Genomic_DNA"/>
</dbReference>
<dbReference type="Pfam" id="PF13489">
    <property type="entry name" value="Methyltransf_23"/>
    <property type="match status" value="1"/>
</dbReference>
<organism evidence="1">
    <name type="scientific">marine metagenome</name>
    <dbReference type="NCBI Taxonomy" id="408172"/>
    <lineage>
        <taxon>unclassified sequences</taxon>
        <taxon>metagenomes</taxon>
        <taxon>ecological metagenomes</taxon>
    </lineage>
</organism>
<evidence type="ECO:0008006" key="2">
    <source>
        <dbReference type="Google" id="ProtNLM"/>
    </source>
</evidence>
<dbReference type="CDD" id="cd02440">
    <property type="entry name" value="AdoMet_MTases"/>
    <property type="match status" value="1"/>
</dbReference>
<dbReference type="AlphaFoldDB" id="A0A382FKA3"/>
<dbReference type="SUPFAM" id="SSF53335">
    <property type="entry name" value="S-adenosyl-L-methionine-dependent methyltransferases"/>
    <property type="match status" value="1"/>
</dbReference>
<proteinExistence type="predicted"/>
<dbReference type="InterPro" id="IPR029063">
    <property type="entry name" value="SAM-dependent_MTases_sf"/>
</dbReference>
<gene>
    <name evidence="1" type="ORF">METZ01_LOCUS215401</name>
</gene>